<organism evidence="2">
    <name type="scientific">Serratia marcescens</name>
    <dbReference type="NCBI Taxonomy" id="615"/>
    <lineage>
        <taxon>Bacteria</taxon>
        <taxon>Pseudomonadati</taxon>
        <taxon>Pseudomonadota</taxon>
        <taxon>Gammaproteobacteria</taxon>
        <taxon>Enterobacterales</taxon>
        <taxon>Yersiniaceae</taxon>
        <taxon>Serratia</taxon>
    </lineage>
</organism>
<dbReference type="EMBL" id="LT575490">
    <property type="protein sequence ID" value="SAY44537.1"/>
    <property type="molecule type" value="Genomic_DNA"/>
</dbReference>
<gene>
    <name evidence="2" type="ORF">PWN146_03247</name>
</gene>
<proteinExistence type="predicted"/>
<feature type="coiled-coil region" evidence="1">
    <location>
        <begin position="35"/>
        <end position="109"/>
    </location>
</feature>
<accession>A0A1C3HHN8</accession>
<evidence type="ECO:0008006" key="3">
    <source>
        <dbReference type="Google" id="ProtNLM"/>
    </source>
</evidence>
<reference evidence="2" key="1">
    <citation type="submission" date="2016-05" db="EMBL/GenBank/DDBJ databases">
        <authorList>
            <person name="Cock P.J.A."/>
            <person name="Cock P.J.A."/>
        </authorList>
    </citation>
    <scope>NUCLEOTIDE SEQUENCE</scope>
    <source>
        <strain evidence="2">PWN146_assembly</strain>
    </source>
</reference>
<protein>
    <recommendedName>
        <fullName evidence="3">Lysis protein</fullName>
    </recommendedName>
</protein>
<evidence type="ECO:0000313" key="2">
    <source>
        <dbReference type="EMBL" id="SAY44537.1"/>
    </source>
</evidence>
<dbReference type="AlphaFoldDB" id="A0A1C3HHN8"/>
<name>A0A1C3HHN8_SERMA</name>
<sequence length="207" mass="23266">MFKTQILGALAVLALVAVLSALWWHGHARGFAQAKQLGEQRVSQLQEGYSRLEKQRAERELQTLRELQQRFERQLAATLTSERNYLAHIERLDAENTRLKRQIDDVTRQWMDEKGRLHPVSCVFTRGFVQHYNTALGVPDAEGAGAAATATGAGKTPGSTGATDARLRRSDISQRDILANVTDNGRQCRIWREQVNGLLDYIEGLQQ</sequence>
<evidence type="ECO:0000256" key="1">
    <source>
        <dbReference type="SAM" id="Coils"/>
    </source>
</evidence>
<keyword evidence="1" id="KW-0175">Coiled coil</keyword>